<feature type="transmembrane region" description="Helical" evidence="2">
    <location>
        <begin position="358"/>
        <end position="377"/>
    </location>
</feature>
<feature type="transmembrane region" description="Helical" evidence="2">
    <location>
        <begin position="247"/>
        <end position="269"/>
    </location>
</feature>
<feature type="signal peptide" evidence="3">
    <location>
        <begin position="1"/>
        <end position="29"/>
    </location>
</feature>
<evidence type="ECO:0000313" key="6">
    <source>
        <dbReference type="Proteomes" id="UP000051295"/>
    </source>
</evidence>
<feature type="chain" id="PRO_5006663907" description="Mechanosensitive ion channel MscS domain-containing protein" evidence="3">
    <location>
        <begin position="30"/>
        <end position="554"/>
    </location>
</feature>
<keyword evidence="2" id="KW-1133">Transmembrane helix</keyword>
<reference evidence="5 6" key="1">
    <citation type="submission" date="2015-04" db="EMBL/GenBank/DDBJ databases">
        <title>The draft genome sequence of Roseovarius sp.R12b.</title>
        <authorList>
            <person name="Li G."/>
            <person name="Lai Q."/>
            <person name="Shao Z."/>
            <person name="Yan P."/>
        </authorList>
    </citation>
    <scope>NUCLEOTIDE SEQUENCE [LARGE SCALE GENOMIC DNA]</scope>
    <source>
        <strain evidence="5 6">R12B</strain>
    </source>
</reference>
<dbReference type="PANTHER" id="PTHR30566:SF25">
    <property type="entry name" value="INNER MEMBRANE PROTEIN"/>
    <property type="match status" value="1"/>
</dbReference>
<keyword evidence="2" id="KW-0812">Transmembrane</keyword>
<dbReference type="STRING" id="1641875.XM53_13030"/>
<keyword evidence="2" id="KW-0472">Membrane</keyword>
<protein>
    <recommendedName>
        <fullName evidence="4">Mechanosensitive ion channel MscS domain-containing protein</fullName>
    </recommendedName>
</protein>
<feature type="transmembrane region" description="Helical" evidence="2">
    <location>
        <begin position="335"/>
        <end position="352"/>
    </location>
</feature>
<evidence type="ECO:0000256" key="3">
    <source>
        <dbReference type="SAM" id="SignalP"/>
    </source>
</evidence>
<evidence type="ECO:0000259" key="4">
    <source>
        <dbReference type="Pfam" id="PF00924"/>
    </source>
</evidence>
<sequence>MTAIAAPLRVLFGAMLFAMCLALPGAAQEEPYFEVDFLNPGLPDMPDRINRDTPRATMESLLALLAEDQYGAAAHLLDLTDFPVEQQANRGAELARELKMVIDRQILIPWSDLSDRPDGWLEGPQEDPGTGRTRRSILLSTLELDQRPVPLRINRVRSTNGEVAWVISRQSVRDIPRLYDRFKPTELEMAMPPWARERGPFGMYVWEWLVLPVITVIAFLLGYIAYRIVGWLGQFSSRRIVQACVRAFRLPATIVVVSAVIGFATNRLLVVTGPISVIVGPLVLLGYVTGFALAAVRVADEIFDRVSLNSPEELAIPGNAHYRNMATMLSGFRKFVIILAIIVGAVTLLSSVQVFNSVGYTLLAGAGAITIVLGFAAREVLGNLLAAVQIALNRSARIGDQIIFEDRFCTVERIHFTYVQLAIWTGNRFIVPVSHFVKHPFENLSAGDREMTRPIRLTFAQTADVSALRTAFFQIMDEIDDGTLGSKDDAGVWVEDQDVFGKKVLFALPTPDQSTFWDLETACRERLLTRAAELEQETGKPFLPQGPAQDYPDS</sequence>
<dbReference type="Pfam" id="PF00924">
    <property type="entry name" value="MS_channel_2nd"/>
    <property type="match status" value="1"/>
</dbReference>
<dbReference type="OrthoDB" id="9792218at2"/>
<dbReference type="GO" id="GO:0016020">
    <property type="term" value="C:membrane"/>
    <property type="evidence" value="ECO:0007669"/>
    <property type="project" value="InterPro"/>
</dbReference>
<gene>
    <name evidence="5" type="ORF">XM53_13030</name>
</gene>
<feature type="region of interest" description="Disordered" evidence="1">
    <location>
        <begin position="535"/>
        <end position="554"/>
    </location>
</feature>
<feature type="domain" description="Mechanosensitive ion channel MscS" evidence="4">
    <location>
        <begin position="380"/>
        <end position="445"/>
    </location>
</feature>
<dbReference type="Gene3D" id="1.10.287.1260">
    <property type="match status" value="1"/>
</dbReference>
<keyword evidence="3" id="KW-0732">Signal</keyword>
<feature type="transmembrane region" description="Helical" evidence="2">
    <location>
        <begin position="275"/>
        <end position="296"/>
    </location>
</feature>
<dbReference type="AlphaFoldDB" id="A0A0T5NTT7"/>
<dbReference type="GO" id="GO:0008381">
    <property type="term" value="F:mechanosensitive monoatomic ion channel activity"/>
    <property type="evidence" value="ECO:0007669"/>
    <property type="project" value="UniProtKB-ARBA"/>
</dbReference>
<dbReference type="InterPro" id="IPR006685">
    <property type="entry name" value="MscS_channel_2nd"/>
</dbReference>
<evidence type="ECO:0000313" key="5">
    <source>
        <dbReference type="EMBL" id="KRS12158.1"/>
    </source>
</evidence>
<evidence type="ECO:0000256" key="2">
    <source>
        <dbReference type="SAM" id="Phobius"/>
    </source>
</evidence>
<dbReference type="Proteomes" id="UP000051295">
    <property type="component" value="Unassembled WGS sequence"/>
</dbReference>
<name>A0A0T5NTT7_9RHOB</name>
<dbReference type="SUPFAM" id="SSF50182">
    <property type="entry name" value="Sm-like ribonucleoproteins"/>
    <property type="match status" value="1"/>
</dbReference>
<evidence type="ECO:0000256" key="1">
    <source>
        <dbReference type="SAM" id="MobiDB-lite"/>
    </source>
</evidence>
<proteinExistence type="predicted"/>
<dbReference type="PANTHER" id="PTHR30566">
    <property type="entry name" value="YNAI-RELATED MECHANOSENSITIVE ION CHANNEL"/>
    <property type="match status" value="1"/>
</dbReference>
<feature type="transmembrane region" description="Helical" evidence="2">
    <location>
        <begin position="205"/>
        <end position="226"/>
    </location>
</feature>
<keyword evidence="6" id="KW-1185">Reference proteome</keyword>
<dbReference type="PATRIC" id="fig|1641875.4.peg.397"/>
<dbReference type="EMBL" id="LAXJ01000012">
    <property type="protein sequence ID" value="KRS12158.1"/>
    <property type="molecule type" value="Genomic_DNA"/>
</dbReference>
<organism evidence="5 6">
    <name type="scientific">Roseovarius atlanticus</name>
    <dbReference type="NCBI Taxonomy" id="1641875"/>
    <lineage>
        <taxon>Bacteria</taxon>
        <taxon>Pseudomonadati</taxon>
        <taxon>Pseudomonadota</taxon>
        <taxon>Alphaproteobacteria</taxon>
        <taxon>Rhodobacterales</taxon>
        <taxon>Roseobacteraceae</taxon>
        <taxon>Roseovarius</taxon>
    </lineage>
</organism>
<accession>A0A0T5NTT7</accession>
<comment type="caution">
    <text evidence="5">The sequence shown here is derived from an EMBL/GenBank/DDBJ whole genome shotgun (WGS) entry which is preliminary data.</text>
</comment>
<dbReference type="InterPro" id="IPR010920">
    <property type="entry name" value="LSM_dom_sf"/>
</dbReference>